<sequence>MHWSIVIIVSLFYLLLLFGLAYWAEQKAEQRSHFINSPYIYALSLAVYCTAWTYYGSIGRASKTGFDFLLIYLGPTLSAPIWWFVMRKIIRIAKIQNIFSVADLIATRYGKNVTLGAIVSIFTVFGIIPYLALQIKAISETFTLLIEYPKNYSQSPVFLDYGFYITIVLAVFIIYFGTRRLDLTRKNEGMVFAIAFESVFKLLAFLIAGGYVTFVVFGGFDDIFQKAFQKPDLQKLLFFQETNKQQGWEWFLIGLSSLFAVMFLPRQFQMIVVENKNEKHLEKAIWLFPLYLLVINIFVLPVALAGKLTFSGGVDADTYILAFPLQNGVYWLALLTYLGGFAAATSILIVASLALSLMLTNNLFIPLSLQVGITQYLKDKQWGKWVLYIRRMSIILVLILAYWYLYTAFDLPLVSIGLISFVAVSQFAPAIIGGLYWKDATRKGAMTGIVVGFAVWFYTLIVPNFVEAGLLSRNIMQEGLLGISWLRPQSLFGLEFSPIAHSLFWSLFGNALAYVAVSIATSQSSQERNQAELFVDVFKFADAYDEAVIWKGIAHKKDLEELLARFVGESKAKSLLNEFEKENQGKLFADEQERNAKLVKYAERILATAIGSTSARILVASVVQEENLTQEEVLKILKETQELKKINFELKKADALKNEFISTVTHELKTPITSIRSLSEILYENPDLEQEQKEHFLKTVISETERMERLINQVLELEKFESGKQKLHLTPCNLNEIIREAVSIYESIVAEKQLQFIQQTYQENLWAEVDRDRILQVILNFLSNAVKFAKTKIVINSALKQNFVEISVLDDGKGVPDELKEAIFEKFFQAENQNIRKPKGSGLGLAICKKIIQYHKGTIGVEREQGMTKFYFRIFPTLSPAIIDEMHGEAKNQFFKNNPLMGNNGFSS</sequence>
<feature type="transmembrane region" description="Helical" evidence="12">
    <location>
        <begin position="36"/>
        <end position="56"/>
    </location>
</feature>
<evidence type="ECO:0000313" key="14">
    <source>
        <dbReference type="EMBL" id="PKQ67868.1"/>
    </source>
</evidence>
<dbReference type="InterPro" id="IPR004358">
    <property type="entry name" value="Sig_transdc_His_kin-like_C"/>
</dbReference>
<dbReference type="GO" id="GO:0000155">
    <property type="term" value="F:phosphorelay sensor kinase activity"/>
    <property type="evidence" value="ECO:0007669"/>
    <property type="project" value="InterPro"/>
</dbReference>
<dbReference type="Gene3D" id="3.30.565.10">
    <property type="entry name" value="Histidine kinase-like ATPase, C-terminal domain"/>
    <property type="match status" value="1"/>
</dbReference>
<dbReference type="InterPro" id="IPR038377">
    <property type="entry name" value="Na/Glc_symporter_sf"/>
</dbReference>
<dbReference type="Pfam" id="PF02518">
    <property type="entry name" value="HATPase_c"/>
    <property type="match status" value="1"/>
</dbReference>
<dbReference type="PANTHER" id="PTHR43711">
    <property type="entry name" value="TWO-COMPONENT HISTIDINE KINASE"/>
    <property type="match status" value="1"/>
</dbReference>
<comment type="subcellular location">
    <subcellularLocation>
        <location evidence="2">Membrane</location>
        <topology evidence="2">Multi-pass membrane protein</topology>
    </subcellularLocation>
</comment>
<dbReference type="CDD" id="cd00082">
    <property type="entry name" value="HisKA"/>
    <property type="match status" value="1"/>
</dbReference>
<reference evidence="14 15" key="1">
    <citation type="submission" date="2017-06" db="EMBL/GenBank/DDBJ databases">
        <title>Raineya orbicola gen. nov., sp. nov. a slightly thermophilic bacterium of the phylum Bacteroidetes and the description of Raineyaceae fam. nov.</title>
        <authorList>
            <person name="Albuquerque L."/>
            <person name="Polonia A.R.M."/>
            <person name="Barroso C."/>
            <person name="Froufe H.J.C."/>
            <person name="Lage O."/>
            <person name="Lobo-Da-Cunha A."/>
            <person name="Egas C."/>
            <person name="Da Costa M.S."/>
        </authorList>
    </citation>
    <scope>NUCLEOTIDE SEQUENCE [LARGE SCALE GENOMIC DNA]</scope>
    <source>
        <strain evidence="14 15">SPSPC-11</strain>
    </source>
</reference>
<accession>A0A2N3IC68</accession>
<dbReference type="AlphaFoldDB" id="A0A2N3IC68"/>
<dbReference type="InterPro" id="IPR050736">
    <property type="entry name" value="Sensor_HK_Regulatory"/>
</dbReference>
<dbReference type="InterPro" id="IPR003594">
    <property type="entry name" value="HATPase_dom"/>
</dbReference>
<evidence type="ECO:0000256" key="10">
    <source>
        <dbReference type="ARBA" id="ARBA00023012"/>
    </source>
</evidence>
<evidence type="ECO:0000256" key="5">
    <source>
        <dbReference type="ARBA" id="ARBA00022553"/>
    </source>
</evidence>
<feature type="transmembrane region" description="Helical" evidence="12">
    <location>
        <begin position="411"/>
        <end position="437"/>
    </location>
</feature>
<keyword evidence="5" id="KW-0597">Phosphoprotein</keyword>
<comment type="similarity">
    <text evidence="3">Belongs to the sodium:solute symporter (SSF) (TC 2.A.21) family.</text>
</comment>
<evidence type="ECO:0000256" key="3">
    <source>
        <dbReference type="ARBA" id="ARBA00006434"/>
    </source>
</evidence>
<dbReference type="GO" id="GO:0022857">
    <property type="term" value="F:transmembrane transporter activity"/>
    <property type="evidence" value="ECO:0007669"/>
    <property type="project" value="InterPro"/>
</dbReference>
<gene>
    <name evidence="14" type="ORF">Rain11_1886</name>
</gene>
<comment type="catalytic activity">
    <reaction evidence="1">
        <text>ATP + protein L-histidine = ADP + protein N-phospho-L-histidine.</text>
        <dbReference type="EC" id="2.7.13.3"/>
    </reaction>
</comment>
<evidence type="ECO:0000259" key="13">
    <source>
        <dbReference type="PROSITE" id="PS50109"/>
    </source>
</evidence>
<name>A0A2N3IC68_9BACT</name>
<keyword evidence="8 14" id="KW-0418">Kinase</keyword>
<dbReference type="InterPro" id="IPR005467">
    <property type="entry name" value="His_kinase_dom"/>
</dbReference>
<dbReference type="OrthoDB" id="9764438at2"/>
<dbReference type="Pfam" id="PF00512">
    <property type="entry name" value="HisKA"/>
    <property type="match status" value="1"/>
</dbReference>
<evidence type="ECO:0000256" key="4">
    <source>
        <dbReference type="ARBA" id="ARBA00012438"/>
    </source>
</evidence>
<keyword evidence="10" id="KW-0902">Two-component regulatory system</keyword>
<dbReference type="CDD" id="cd10322">
    <property type="entry name" value="SLC5sbd"/>
    <property type="match status" value="1"/>
</dbReference>
<evidence type="ECO:0000256" key="6">
    <source>
        <dbReference type="ARBA" id="ARBA00022679"/>
    </source>
</evidence>
<feature type="transmembrane region" description="Helical" evidence="12">
    <location>
        <begin position="444"/>
        <end position="466"/>
    </location>
</feature>
<dbReference type="InterPro" id="IPR036890">
    <property type="entry name" value="HATPase_C_sf"/>
</dbReference>
<evidence type="ECO:0000256" key="9">
    <source>
        <dbReference type="ARBA" id="ARBA00022989"/>
    </source>
</evidence>
<evidence type="ECO:0000313" key="15">
    <source>
        <dbReference type="Proteomes" id="UP000233387"/>
    </source>
</evidence>
<feature type="domain" description="Histidine kinase" evidence="13">
    <location>
        <begin position="663"/>
        <end position="878"/>
    </location>
</feature>
<organism evidence="14 15">
    <name type="scientific">Raineya orbicola</name>
    <dbReference type="NCBI Taxonomy" id="2016530"/>
    <lineage>
        <taxon>Bacteria</taxon>
        <taxon>Pseudomonadati</taxon>
        <taxon>Bacteroidota</taxon>
        <taxon>Cytophagia</taxon>
        <taxon>Cytophagales</taxon>
        <taxon>Raineyaceae</taxon>
        <taxon>Raineya</taxon>
    </lineage>
</organism>
<feature type="transmembrane region" description="Helical" evidence="12">
    <location>
        <begin position="247"/>
        <end position="264"/>
    </location>
</feature>
<dbReference type="EC" id="2.7.13.3" evidence="4"/>
<feature type="transmembrane region" description="Helical" evidence="12">
    <location>
        <begin position="285"/>
        <end position="310"/>
    </location>
</feature>
<dbReference type="GO" id="GO:0016020">
    <property type="term" value="C:membrane"/>
    <property type="evidence" value="ECO:0007669"/>
    <property type="project" value="UniProtKB-SubCell"/>
</dbReference>
<feature type="transmembrane region" description="Helical" evidence="12">
    <location>
        <begin position="113"/>
        <end position="133"/>
    </location>
</feature>
<evidence type="ECO:0000256" key="1">
    <source>
        <dbReference type="ARBA" id="ARBA00000085"/>
    </source>
</evidence>
<keyword evidence="11 12" id="KW-0472">Membrane</keyword>
<keyword evidence="9 12" id="KW-1133">Transmembrane helix</keyword>
<keyword evidence="7 12" id="KW-0812">Transmembrane</keyword>
<dbReference type="RefSeq" id="WP_101359153.1">
    <property type="nucleotide sequence ID" value="NZ_NKXO01000029.1"/>
</dbReference>
<dbReference type="PRINTS" id="PR00344">
    <property type="entry name" value="BCTRLSENSOR"/>
</dbReference>
<dbReference type="FunFam" id="3.30.565.10:FF:000006">
    <property type="entry name" value="Sensor histidine kinase WalK"/>
    <property type="match status" value="1"/>
</dbReference>
<dbReference type="PANTHER" id="PTHR43711:SF1">
    <property type="entry name" value="HISTIDINE KINASE 1"/>
    <property type="match status" value="1"/>
</dbReference>
<dbReference type="Proteomes" id="UP000233387">
    <property type="component" value="Unassembled WGS sequence"/>
</dbReference>
<evidence type="ECO:0000256" key="12">
    <source>
        <dbReference type="SAM" id="Phobius"/>
    </source>
</evidence>
<feature type="transmembrane region" description="Helical" evidence="12">
    <location>
        <begin position="68"/>
        <end position="85"/>
    </location>
</feature>
<comment type="caution">
    <text evidence="14">The sequence shown here is derived from an EMBL/GenBank/DDBJ whole genome shotgun (WGS) entry which is preliminary data.</text>
</comment>
<dbReference type="FunFam" id="1.10.287.130:FF:000001">
    <property type="entry name" value="Two-component sensor histidine kinase"/>
    <property type="match status" value="1"/>
</dbReference>
<feature type="transmembrane region" description="Helical" evidence="12">
    <location>
        <begin position="161"/>
        <end position="178"/>
    </location>
</feature>
<feature type="transmembrane region" description="Helical" evidence="12">
    <location>
        <begin position="330"/>
        <end position="359"/>
    </location>
</feature>
<keyword evidence="15" id="KW-1185">Reference proteome</keyword>
<keyword evidence="6" id="KW-0808">Transferase</keyword>
<feature type="transmembrane region" description="Helical" evidence="12">
    <location>
        <begin position="199"/>
        <end position="220"/>
    </location>
</feature>
<dbReference type="InterPro" id="IPR003661">
    <property type="entry name" value="HisK_dim/P_dom"/>
</dbReference>
<proteinExistence type="inferred from homology"/>
<evidence type="ECO:0000256" key="8">
    <source>
        <dbReference type="ARBA" id="ARBA00022777"/>
    </source>
</evidence>
<evidence type="ECO:0000256" key="7">
    <source>
        <dbReference type="ARBA" id="ARBA00022692"/>
    </source>
</evidence>
<dbReference type="SMART" id="SM00388">
    <property type="entry name" value="HisKA"/>
    <property type="match status" value="1"/>
</dbReference>
<dbReference type="SUPFAM" id="SSF47384">
    <property type="entry name" value="Homodimeric domain of signal transducing histidine kinase"/>
    <property type="match status" value="1"/>
</dbReference>
<protein>
    <recommendedName>
        <fullName evidence="4">histidine kinase</fullName>
        <ecNumber evidence="4">2.7.13.3</ecNumber>
    </recommendedName>
</protein>
<dbReference type="SMART" id="SM00387">
    <property type="entry name" value="HATPase_c"/>
    <property type="match status" value="1"/>
</dbReference>
<dbReference type="PROSITE" id="PS50283">
    <property type="entry name" value="NA_SOLUT_SYMP_3"/>
    <property type="match status" value="1"/>
</dbReference>
<feature type="transmembrane region" description="Helical" evidence="12">
    <location>
        <begin position="6"/>
        <end position="24"/>
    </location>
</feature>
<dbReference type="SUPFAM" id="SSF55874">
    <property type="entry name" value="ATPase domain of HSP90 chaperone/DNA topoisomerase II/histidine kinase"/>
    <property type="match status" value="1"/>
</dbReference>
<dbReference type="Gene3D" id="1.10.287.130">
    <property type="match status" value="1"/>
</dbReference>
<dbReference type="InterPro" id="IPR001734">
    <property type="entry name" value="Na/solute_symporter"/>
</dbReference>
<dbReference type="Gene3D" id="1.20.1730.10">
    <property type="entry name" value="Sodium/glucose cotransporter"/>
    <property type="match status" value="1"/>
</dbReference>
<feature type="transmembrane region" description="Helical" evidence="12">
    <location>
        <begin position="385"/>
        <end position="405"/>
    </location>
</feature>
<dbReference type="PROSITE" id="PS50109">
    <property type="entry name" value="HIS_KIN"/>
    <property type="match status" value="1"/>
</dbReference>
<dbReference type="InterPro" id="IPR036097">
    <property type="entry name" value="HisK_dim/P_sf"/>
</dbReference>
<dbReference type="EMBL" id="NKXO01000029">
    <property type="protein sequence ID" value="PKQ67868.1"/>
    <property type="molecule type" value="Genomic_DNA"/>
</dbReference>
<evidence type="ECO:0000256" key="11">
    <source>
        <dbReference type="ARBA" id="ARBA00023136"/>
    </source>
</evidence>
<evidence type="ECO:0000256" key="2">
    <source>
        <dbReference type="ARBA" id="ARBA00004141"/>
    </source>
</evidence>